<evidence type="ECO:0000256" key="9">
    <source>
        <dbReference type="RuleBase" id="RU003942"/>
    </source>
</evidence>
<feature type="transmembrane region" description="Helical" evidence="10">
    <location>
        <begin position="89"/>
        <end position="108"/>
    </location>
</feature>
<dbReference type="InterPro" id="IPR000390">
    <property type="entry name" value="Small_drug/metabolite_transptr"/>
</dbReference>
<keyword evidence="5 10" id="KW-1133">Transmembrane helix</keyword>
<reference evidence="11 12" key="1">
    <citation type="submission" date="2024-02" db="EMBL/GenBank/DDBJ databases">
        <title>A novel Wenzhouxiangellaceae bacterium, isolated from coastal sediments.</title>
        <authorList>
            <person name="Du Z.-J."/>
            <person name="Ye Y.-Q."/>
            <person name="Zhang X.-Y."/>
        </authorList>
    </citation>
    <scope>NUCLEOTIDE SEQUENCE [LARGE SCALE GENOMIC DNA]</scope>
    <source>
        <strain evidence="11 12">CH-27</strain>
    </source>
</reference>
<dbReference type="Gene3D" id="1.10.3730.20">
    <property type="match status" value="1"/>
</dbReference>
<keyword evidence="12" id="KW-1185">Reference proteome</keyword>
<dbReference type="EMBL" id="JAZHOG010000002">
    <property type="protein sequence ID" value="MEJ8566779.1"/>
    <property type="molecule type" value="Genomic_DNA"/>
</dbReference>
<evidence type="ECO:0000256" key="1">
    <source>
        <dbReference type="ARBA" id="ARBA00004651"/>
    </source>
</evidence>
<dbReference type="GO" id="GO:0005886">
    <property type="term" value="C:plasma membrane"/>
    <property type="evidence" value="ECO:0007669"/>
    <property type="project" value="UniProtKB-SubCell"/>
</dbReference>
<evidence type="ECO:0000256" key="5">
    <source>
        <dbReference type="ARBA" id="ARBA00022989"/>
    </source>
</evidence>
<evidence type="ECO:0000256" key="7">
    <source>
        <dbReference type="ARBA" id="ARBA00038151"/>
    </source>
</evidence>
<dbReference type="PANTHER" id="PTHR30561:SF0">
    <property type="entry name" value="GUANIDINIUM EXPORTER"/>
    <property type="match status" value="1"/>
</dbReference>
<feature type="transmembrane region" description="Helical" evidence="10">
    <location>
        <begin position="7"/>
        <end position="28"/>
    </location>
</feature>
<evidence type="ECO:0000256" key="2">
    <source>
        <dbReference type="ARBA" id="ARBA00022448"/>
    </source>
</evidence>
<dbReference type="NCBIfam" id="NF008512">
    <property type="entry name" value="PRK11431.1"/>
    <property type="match status" value="1"/>
</dbReference>
<keyword evidence="3" id="KW-1003">Cell membrane</keyword>
<evidence type="ECO:0000256" key="8">
    <source>
        <dbReference type="ARBA" id="ARBA00039168"/>
    </source>
</evidence>
<comment type="caution">
    <text evidence="11">The sequence shown here is derived from an EMBL/GenBank/DDBJ whole genome shotgun (WGS) entry which is preliminary data.</text>
</comment>
<sequence length="109" mass="11528">MIAINQPWLILFVAGLFEVGWAIGLKFTDGFTRLWPTAGTLLSMLASVWLLAIAMKTLPVGTAYAVWVGIGAVGTVAFGIWLFGEPASVMRLASIALILAGITGLKLAH</sequence>
<proteinExistence type="inferred from homology"/>
<dbReference type="GO" id="GO:0022857">
    <property type="term" value="F:transmembrane transporter activity"/>
    <property type="evidence" value="ECO:0007669"/>
    <property type="project" value="InterPro"/>
</dbReference>
<evidence type="ECO:0000256" key="10">
    <source>
        <dbReference type="SAM" id="Phobius"/>
    </source>
</evidence>
<dbReference type="SUPFAM" id="SSF103481">
    <property type="entry name" value="Multidrug resistance efflux transporter EmrE"/>
    <property type="match status" value="1"/>
</dbReference>
<evidence type="ECO:0000313" key="11">
    <source>
        <dbReference type="EMBL" id="MEJ8566779.1"/>
    </source>
</evidence>
<accession>A0AAW9RCX8</accession>
<dbReference type="RefSeq" id="WP_354694099.1">
    <property type="nucleotide sequence ID" value="NZ_JAZHOG010000002.1"/>
</dbReference>
<feature type="transmembrane region" description="Helical" evidence="10">
    <location>
        <begin position="64"/>
        <end position="83"/>
    </location>
</feature>
<keyword evidence="6 10" id="KW-0472">Membrane</keyword>
<dbReference type="Pfam" id="PF00893">
    <property type="entry name" value="Multi_Drug_Res"/>
    <property type="match status" value="1"/>
</dbReference>
<name>A0AAW9RCX8_9GAMM</name>
<keyword evidence="2" id="KW-0813">Transport</keyword>
<dbReference type="InterPro" id="IPR045324">
    <property type="entry name" value="Small_multidrug_res"/>
</dbReference>
<comment type="subcellular location">
    <subcellularLocation>
        <location evidence="1 9">Cell membrane</location>
        <topology evidence="1 9">Multi-pass membrane protein</topology>
    </subcellularLocation>
</comment>
<dbReference type="Proteomes" id="UP001359886">
    <property type="component" value="Unassembled WGS sequence"/>
</dbReference>
<organism evidence="11 12">
    <name type="scientific">Elongatibacter sediminis</name>
    <dbReference type="NCBI Taxonomy" id="3119006"/>
    <lineage>
        <taxon>Bacteria</taxon>
        <taxon>Pseudomonadati</taxon>
        <taxon>Pseudomonadota</taxon>
        <taxon>Gammaproteobacteria</taxon>
        <taxon>Chromatiales</taxon>
        <taxon>Wenzhouxiangellaceae</taxon>
        <taxon>Elongatibacter</taxon>
    </lineage>
</organism>
<feature type="transmembrane region" description="Helical" evidence="10">
    <location>
        <begin position="34"/>
        <end position="52"/>
    </location>
</feature>
<dbReference type="PANTHER" id="PTHR30561">
    <property type="entry name" value="SMR FAMILY PROTON-DEPENDENT DRUG EFFLUX TRANSPORTER SUGE"/>
    <property type="match status" value="1"/>
</dbReference>
<evidence type="ECO:0000256" key="3">
    <source>
        <dbReference type="ARBA" id="ARBA00022475"/>
    </source>
</evidence>
<dbReference type="InterPro" id="IPR037185">
    <property type="entry name" value="EmrE-like"/>
</dbReference>
<evidence type="ECO:0000313" key="12">
    <source>
        <dbReference type="Proteomes" id="UP001359886"/>
    </source>
</evidence>
<evidence type="ECO:0000256" key="6">
    <source>
        <dbReference type="ARBA" id="ARBA00023136"/>
    </source>
</evidence>
<dbReference type="AlphaFoldDB" id="A0AAW9RCX8"/>
<dbReference type="GO" id="GO:1990961">
    <property type="term" value="P:xenobiotic detoxification by transmembrane export across the plasma membrane"/>
    <property type="evidence" value="ECO:0007669"/>
    <property type="project" value="UniProtKB-ARBA"/>
</dbReference>
<comment type="similarity">
    <text evidence="7">Belongs to the drug/metabolite transporter (DMT) superfamily. Small multidrug resistance (SMR) (TC 2.A.7.1) family. Gdx/SugE subfamily.</text>
</comment>
<keyword evidence="4 9" id="KW-0812">Transmembrane</keyword>
<dbReference type="FunFam" id="1.10.3730.20:FF:000001">
    <property type="entry name" value="Quaternary ammonium compound resistance transporter SugE"/>
    <property type="match status" value="1"/>
</dbReference>
<evidence type="ECO:0000256" key="4">
    <source>
        <dbReference type="ARBA" id="ARBA00022692"/>
    </source>
</evidence>
<gene>
    <name evidence="11" type="primary">sugE</name>
    <name evidence="11" type="ORF">V3330_03980</name>
</gene>
<protein>
    <recommendedName>
        <fullName evidence="8">Guanidinium exporter</fullName>
    </recommendedName>
</protein>